<feature type="domain" description="GGDEF" evidence="4">
    <location>
        <begin position="286"/>
        <end position="418"/>
    </location>
</feature>
<dbReference type="InterPro" id="IPR043128">
    <property type="entry name" value="Rev_trsase/Diguanyl_cyclase"/>
</dbReference>
<feature type="domain" description="PAS" evidence="1">
    <location>
        <begin position="23"/>
        <end position="58"/>
    </location>
</feature>
<gene>
    <name evidence="5" type="primary">gmr_3</name>
    <name evidence="5" type="ORF">NCTC13163_02529</name>
</gene>
<dbReference type="SUPFAM" id="SSF55785">
    <property type="entry name" value="PYP-like sensor domain (PAS domain)"/>
    <property type="match status" value="2"/>
</dbReference>
<dbReference type="STRING" id="1397694.GCA_000702585_03014"/>
<evidence type="ECO:0000259" key="4">
    <source>
        <dbReference type="PROSITE" id="PS50887"/>
    </source>
</evidence>
<dbReference type="Pfam" id="PF00990">
    <property type="entry name" value="GGDEF"/>
    <property type="match status" value="1"/>
</dbReference>
<dbReference type="Pfam" id="PF08448">
    <property type="entry name" value="PAS_4"/>
    <property type="match status" value="1"/>
</dbReference>
<dbReference type="Gene3D" id="3.30.70.270">
    <property type="match status" value="1"/>
</dbReference>
<dbReference type="SMART" id="SM00052">
    <property type="entry name" value="EAL"/>
    <property type="match status" value="1"/>
</dbReference>
<dbReference type="InterPro" id="IPR035965">
    <property type="entry name" value="PAS-like_dom_sf"/>
</dbReference>
<dbReference type="InterPro" id="IPR035919">
    <property type="entry name" value="EAL_sf"/>
</dbReference>
<dbReference type="RefSeq" id="WP_029336020.1">
    <property type="nucleotide sequence ID" value="NZ_UGGP01000001.1"/>
</dbReference>
<evidence type="ECO:0000313" key="6">
    <source>
        <dbReference type="Proteomes" id="UP000254060"/>
    </source>
</evidence>
<accession>A0A377FWB4</accession>
<dbReference type="AlphaFoldDB" id="A0A377FWB4"/>
<organism evidence="5 6">
    <name type="scientific">Exiguobacterium aurantiacum</name>
    <dbReference type="NCBI Taxonomy" id="33987"/>
    <lineage>
        <taxon>Bacteria</taxon>
        <taxon>Bacillati</taxon>
        <taxon>Bacillota</taxon>
        <taxon>Bacilli</taxon>
        <taxon>Bacillales</taxon>
        <taxon>Bacillales Family XII. Incertae Sedis</taxon>
        <taxon>Exiguobacterium</taxon>
    </lineage>
</organism>
<dbReference type="OrthoDB" id="2624050at2"/>
<feature type="domain" description="EAL" evidence="3">
    <location>
        <begin position="427"/>
        <end position="679"/>
    </location>
</feature>
<dbReference type="InterPro" id="IPR000700">
    <property type="entry name" value="PAS-assoc_C"/>
</dbReference>
<evidence type="ECO:0000259" key="3">
    <source>
        <dbReference type="PROSITE" id="PS50883"/>
    </source>
</evidence>
<dbReference type="Gene3D" id="3.30.450.20">
    <property type="entry name" value="PAS domain"/>
    <property type="match status" value="2"/>
</dbReference>
<dbReference type="PROSITE" id="PS50887">
    <property type="entry name" value="GGDEF"/>
    <property type="match status" value="1"/>
</dbReference>
<dbReference type="Pfam" id="PF00563">
    <property type="entry name" value="EAL"/>
    <property type="match status" value="1"/>
</dbReference>
<dbReference type="Pfam" id="PF00989">
    <property type="entry name" value="PAS"/>
    <property type="match status" value="1"/>
</dbReference>
<reference evidence="5 6" key="1">
    <citation type="submission" date="2018-06" db="EMBL/GenBank/DDBJ databases">
        <authorList>
            <consortium name="Pathogen Informatics"/>
            <person name="Doyle S."/>
        </authorList>
    </citation>
    <scope>NUCLEOTIDE SEQUENCE [LARGE SCALE GENOMIC DNA]</scope>
    <source>
        <strain evidence="5 6">NCTC13163</strain>
    </source>
</reference>
<dbReference type="CDD" id="cd00130">
    <property type="entry name" value="PAS"/>
    <property type="match status" value="2"/>
</dbReference>
<dbReference type="SMART" id="SM00091">
    <property type="entry name" value="PAS"/>
    <property type="match status" value="2"/>
</dbReference>
<dbReference type="PANTHER" id="PTHR44757:SF2">
    <property type="entry name" value="BIOFILM ARCHITECTURE MAINTENANCE PROTEIN MBAA"/>
    <property type="match status" value="1"/>
</dbReference>
<dbReference type="PROSITE" id="PS50112">
    <property type="entry name" value="PAS"/>
    <property type="match status" value="2"/>
</dbReference>
<dbReference type="InterPro" id="IPR000160">
    <property type="entry name" value="GGDEF_dom"/>
</dbReference>
<dbReference type="InterPro" id="IPR029787">
    <property type="entry name" value="Nucleotide_cyclase"/>
</dbReference>
<evidence type="ECO:0000259" key="1">
    <source>
        <dbReference type="PROSITE" id="PS50112"/>
    </source>
</evidence>
<protein>
    <submittedName>
        <fullName evidence="5">Cyclic di-GMP phosphodiesterase Gmr</fullName>
        <ecNumber evidence="5">3.1.4.52</ecNumber>
    </submittedName>
</protein>
<dbReference type="EMBL" id="UGGP01000001">
    <property type="protein sequence ID" value="STO09130.1"/>
    <property type="molecule type" value="Genomic_DNA"/>
</dbReference>
<dbReference type="SMART" id="SM00267">
    <property type="entry name" value="GGDEF"/>
    <property type="match status" value="1"/>
</dbReference>
<dbReference type="InterPro" id="IPR001633">
    <property type="entry name" value="EAL_dom"/>
</dbReference>
<dbReference type="SUPFAM" id="SSF55073">
    <property type="entry name" value="Nucleotide cyclase"/>
    <property type="match status" value="1"/>
</dbReference>
<dbReference type="PROSITE" id="PS50113">
    <property type="entry name" value="PAC"/>
    <property type="match status" value="1"/>
</dbReference>
<evidence type="ECO:0000259" key="2">
    <source>
        <dbReference type="PROSITE" id="PS50113"/>
    </source>
</evidence>
<feature type="domain" description="PAC" evidence="2">
    <location>
        <begin position="200"/>
        <end position="254"/>
    </location>
</feature>
<evidence type="ECO:0000313" key="5">
    <source>
        <dbReference type="EMBL" id="STO09130.1"/>
    </source>
</evidence>
<dbReference type="EC" id="3.1.4.52" evidence="5"/>
<dbReference type="NCBIfam" id="TIGR00229">
    <property type="entry name" value="sensory_box"/>
    <property type="match status" value="1"/>
</dbReference>
<dbReference type="CDD" id="cd01949">
    <property type="entry name" value="GGDEF"/>
    <property type="match status" value="1"/>
</dbReference>
<feature type="domain" description="PAS" evidence="1">
    <location>
        <begin position="141"/>
        <end position="179"/>
    </location>
</feature>
<dbReference type="InterPro" id="IPR013656">
    <property type="entry name" value="PAS_4"/>
</dbReference>
<sequence>MASLRDLPIDAFIDALSIPCCYIDLDGDVLLWNGHATTLFGWERAEVLHQALPVVEHLESALETWSPLLLQYPFSTTAMTPFQHKDGSLVYATAYLQSFSIHDFNGYFLAFLPKGFGPLISTEQFNLLHHFQSMIEQSTYYLSANAEGVIHEINPMLCELIGAPNHRFIGQNWFELIHPVYKHNPIADTVRHALVSDRIWNGEMPIYSKRHATNVCWLNLTVVPILSEDGDVLQYTAFGFDVSDKKRLEREVEYLAYYNDLTGLLNKKGWLREYRDILQSTDQTEGLVHIALFDIDRFKIINESFGSRVGNELLLQIKERAARYLPESSVMFHPSGGLFGVLFLEQSKEEVFQLLRQLQYELQRPFRIYHHSIMLSISIGCVFYPSATNSLEELYTRAESALFKGKRIGVGTIQFVTKDMDDAFSRQIHIEKALYKALEEKHFYLEYQPKYELKTDRLIGFEALLRWHHDELGQIPPSEFIPLAEEMALIVPINNWVILEAAKQLKAWQPLVDQPLSMGVNISPNQFRSESFINTLRNIKQQLNLNPSDVILEITESLVMQQTEEIIARMNQIKRLDYRLSIDDFGTGFSSLQYLKSFPVDELKIDKVFLDDWLTSKSHLLNVIVHLGKSLNLHVVAEGVEDQEMLDHLKTTDCDSFQGFLYAKPMSPHRIVHMLTNQVDNKKH</sequence>
<dbReference type="GO" id="GO:0071111">
    <property type="term" value="F:cyclic-guanylate-specific phosphodiesterase activity"/>
    <property type="evidence" value="ECO:0007669"/>
    <property type="project" value="UniProtKB-EC"/>
</dbReference>
<dbReference type="Proteomes" id="UP000254060">
    <property type="component" value="Unassembled WGS sequence"/>
</dbReference>
<proteinExistence type="predicted"/>
<dbReference type="PROSITE" id="PS50883">
    <property type="entry name" value="EAL"/>
    <property type="match status" value="1"/>
</dbReference>
<dbReference type="InterPro" id="IPR013767">
    <property type="entry name" value="PAS_fold"/>
</dbReference>
<dbReference type="InterPro" id="IPR052155">
    <property type="entry name" value="Biofilm_reg_signaling"/>
</dbReference>
<dbReference type="NCBIfam" id="TIGR00254">
    <property type="entry name" value="GGDEF"/>
    <property type="match status" value="1"/>
</dbReference>
<dbReference type="SUPFAM" id="SSF141868">
    <property type="entry name" value="EAL domain-like"/>
    <property type="match status" value="1"/>
</dbReference>
<name>A0A377FWB4_9BACL</name>
<dbReference type="GO" id="GO:0006355">
    <property type="term" value="P:regulation of DNA-templated transcription"/>
    <property type="evidence" value="ECO:0007669"/>
    <property type="project" value="InterPro"/>
</dbReference>
<dbReference type="PANTHER" id="PTHR44757">
    <property type="entry name" value="DIGUANYLATE CYCLASE DGCP"/>
    <property type="match status" value="1"/>
</dbReference>
<keyword evidence="5" id="KW-0378">Hydrolase</keyword>
<dbReference type="InterPro" id="IPR000014">
    <property type="entry name" value="PAS"/>
</dbReference>
<dbReference type="Gene3D" id="3.20.20.450">
    <property type="entry name" value="EAL domain"/>
    <property type="match status" value="1"/>
</dbReference>
<dbReference type="CDD" id="cd01948">
    <property type="entry name" value="EAL"/>
    <property type="match status" value="1"/>
</dbReference>